<keyword evidence="9" id="KW-1185">Reference proteome</keyword>
<evidence type="ECO:0000313" key="9">
    <source>
        <dbReference type="Proteomes" id="UP000019132"/>
    </source>
</evidence>
<keyword evidence="3" id="KW-0540">Nuclease</keyword>
<evidence type="ECO:0000256" key="2">
    <source>
        <dbReference type="ARBA" id="ARBA00010875"/>
    </source>
</evidence>
<dbReference type="STRING" id="431595.K3WV65"/>
<reference evidence="9" key="2">
    <citation type="submission" date="2010-04" db="EMBL/GenBank/DDBJ databases">
        <authorList>
            <person name="Buell R."/>
            <person name="Hamilton J."/>
            <person name="Hostetler J."/>
        </authorList>
    </citation>
    <scope>NUCLEOTIDE SEQUENCE [LARGE SCALE GENOMIC DNA]</scope>
    <source>
        <strain evidence="9">DAOM:BR144</strain>
    </source>
</reference>
<keyword evidence="7" id="KW-0862">Zinc</keyword>
<dbReference type="AlphaFoldDB" id="K3WV65"/>
<dbReference type="InParanoid" id="K3WV65"/>
<dbReference type="GO" id="GO:0004519">
    <property type="term" value="F:endonuclease activity"/>
    <property type="evidence" value="ECO:0007669"/>
    <property type="project" value="UniProtKB-KW"/>
</dbReference>
<dbReference type="EnsemblProtists" id="PYU1_T008862">
    <property type="protein sequence ID" value="PYU1_T008862"/>
    <property type="gene ID" value="PYU1_G008844"/>
</dbReference>
<dbReference type="eggNOG" id="ENOG502R6QZ">
    <property type="taxonomic scope" value="Eukaryota"/>
</dbReference>
<evidence type="ECO:0008006" key="10">
    <source>
        <dbReference type="Google" id="ProtNLM"/>
    </source>
</evidence>
<dbReference type="Gene3D" id="3.40.390.30">
    <property type="entry name" value="Metalloproteases ('zincins'), catalytic domain"/>
    <property type="match status" value="1"/>
</dbReference>
<dbReference type="PROSITE" id="PS01306">
    <property type="entry name" value="UPF0054"/>
    <property type="match status" value="1"/>
</dbReference>
<evidence type="ECO:0000256" key="5">
    <source>
        <dbReference type="ARBA" id="ARBA00022759"/>
    </source>
</evidence>
<dbReference type="GO" id="GO:0004222">
    <property type="term" value="F:metalloendopeptidase activity"/>
    <property type="evidence" value="ECO:0007669"/>
    <property type="project" value="InterPro"/>
</dbReference>
<dbReference type="GO" id="GO:0006364">
    <property type="term" value="P:rRNA processing"/>
    <property type="evidence" value="ECO:0007669"/>
    <property type="project" value="InterPro"/>
</dbReference>
<dbReference type="GO" id="GO:0046872">
    <property type="term" value="F:metal ion binding"/>
    <property type="evidence" value="ECO:0007669"/>
    <property type="project" value="UniProtKB-KW"/>
</dbReference>
<organism evidence="8 9">
    <name type="scientific">Globisporangium ultimum (strain ATCC 200006 / CBS 805.95 / DAOM BR144)</name>
    <name type="common">Pythium ultimum</name>
    <dbReference type="NCBI Taxonomy" id="431595"/>
    <lineage>
        <taxon>Eukaryota</taxon>
        <taxon>Sar</taxon>
        <taxon>Stramenopiles</taxon>
        <taxon>Oomycota</taxon>
        <taxon>Peronosporomycetes</taxon>
        <taxon>Pythiales</taxon>
        <taxon>Pythiaceae</taxon>
        <taxon>Globisporangium</taxon>
    </lineage>
</organism>
<dbReference type="InterPro" id="IPR020549">
    <property type="entry name" value="YbeY_CS"/>
</dbReference>
<dbReference type="PANTHER" id="PTHR46986:SF1">
    <property type="entry name" value="ENDORIBONUCLEASE YBEY, CHLOROPLASTIC"/>
    <property type="match status" value="1"/>
</dbReference>
<comment type="similarity">
    <text evidence="2">Belongs to the endoribonuclease YbeY family.</text>
</comment>
<dbReference type="InterPro" id="IPR002036">
    <property type="entry name" value="YbeY"/>
</dbReference>
<dbReference type="InterPro" id="IPR023091">
    <property type="entry name" value="MetalPrtase_cat_dom_sf_prd"/>
</dbReference>
<protein>
    <recommendedName>
        <fullName evidence="10">YbeY/UPF0054 family metalloprotein</fullName>
    </recommendedName>
</protein>
<dbReference type="HAMAP" id="MF_00009">
    <property type="entry name" value="Endoribonucl_YbeY"/>
    <property type="match status" value="1"/>
</dbReference>
<dbReference type="HOGENOM" id="CLU_106710_4_0_1"/>
<reference evidence="8" key="3">
    <citation type="submission" date="2015-02" db="UniProtKB">
        <authorList>
            <consortium name="EnsemblProtists"/>
        </authorList>
    </citation>
    <scope>IDENTIFICATION</scope>
    <source>
        <strain evidence="8">DAOM BR144</strain>
    </source>
</reference>
<dbReference type="NCBIfam" id="TIGR00043">
    <property type="entry name" value="rRNA maturation RNase YbeY"/>
    <property type="match status" value="1"/>
</dbReference>
<evidence type="ECO:0000313" key="8">
    <source>
        <dbReference type="EnsemblProtists" id="PYU1_T008862"/>
    </source>
</evidence>
<evidence type="ECO:0000256" key="7">
    <source>
        <dbReference type="ARBA" id="ARBA00022833"/>
    </source>
</evidence>
<evidence type="ECO:0000256" key="6">
    <source>
        <dbReference type="ARBA" id="ARBA00022801"/>
    </source>
</evidence>
<dbReference type="PANTHER" id="PTHR46986">
    <property type="entry name" value="ENDORIBONUCLEASE YBEY, CHLOROPLASTIC"/>
    <property type="match status" value="1"/>
</dbReference>
<name>K3WV65_GLOUD</name>
<keyword evidence="6" id="KW-0378">Hydrolase</keyword>
<dbReference type="OMA" id="GFTHNSE"/>
<keyword evidence="5" id="KW-0255">Endonuclease</keyword>
<sequence>MVQVTKAFAAQLRNYPTLSARALDAQVKAMVRSIQCPGGPWDVGVMLTSDKHIQQLNRKYRDKDKPTDILSFPFHKITRPGRFPRVSSREERYLGDIYISPAYVHRQCVNGELDEDTTIEQRMSILLAHGICHLMGYDHEKDDEFERMQKAEAYILKRYTQFLPPAYTNSNTKKDEPATTE</sequence>
<dbReference type="SUPFAM" id="SSF55486">
    <property type="entry name" value="Metalloproteases ('zincins'), catalytic domain"/>
    <property type="match status" value="1"/>
</dbReference>
<proteinExistence type="inferred from homology"/>
<accession>K3WV65</accession>
<evidence type="ECO:0000256" key="3">
    <source>
        <dbReference type="ARBA" id="ARBA00022722"/>
    </source>
</evidence>
<evidence type="ECO:0000256" key="1">
    <source>
        <dbReference type="ARBA" id="ARBA00001947"/>
    </source>
</evidence>
<keyword evidence="4" id="KW-0479">Metal-binding</keyword>
<comment type="cofactor">
    <cofactor evidence="1">
        <name>Zn(2+)</name>
        <dbReference type="ChEBI" id="CHEBI:29105"/>
    </cofactor>
</comment>
<dbReference type="Proteomes" id="UP000019132">
    <property type="component" value="Unassembled WGS sequence"/>
</dbReference>
<dbReference type="EMBL" id="GL376558">
    <property type="status" value="NOT_ANNOTATED_CDS"/>
    <property type="molecule type" value="Genomic_DNA"/>
</dbReference>
<evidence type="ECO:0000256" key="4">
    <source>
        <dbReference type="ARBA" id="ARBA00022723"/>
    </source>
</evidence>
<dbReference type="VEuPathDB" id="FungiDB:PYU1_G008844"/>
<dbReference type="Pfam" id="PF02130">
    <property type="entry name" value="YbeY"/>
    <property type="match status" value="1"/>
</dbReference>
<reference evidence="9" key="1">
    <citation type="journal article" date="2010" name="Genome Biol.">
        <title>Genome sequence of the necrotrophic plant pathogen Pythium ultimum reveals original pathogenicity mechanisms and effector repertoire.</title>
        <authorList>
            <person name="Levesque C.A."/>
            <person name="Brouwer H."/>
            <person name="Cano L."/>
            <person name="Hamilton J.P."/>
            <person name="Holt C."/>
            <person name="Huitema E."/>
            <person name="Raffaele S."/>
            <person name="Robideau G.P."/>
            <person name="Thines M."/>
            <person name="Win J."/>
            <person name="Zerillo M.M."/>
            <person name="Beakes G.W."/>
            <person name="Boore J.L."/>
            <person name="Busam D."/>
            <person name="Dumas B."/>
            <person name="Ferriera S."/>
            <person name="Fuerstenberg S.I."/>
            <person name="Gachon C.M."/>
            <person name="Gaulin E."/>
            <person name="Govers F."/>
            <person name="Grenville-Briggs L."/>
            <person name="Horner N."/>
            <person name="Hostetler J."/>
            <person name="Jiang R.H."/>
            <person name="Johnson J."/>
            <person name="Krajaejun T."/>
            <person name="Lin H."/>
            <person name="Meijer H.J."/>
            <person name="Moore B."/>
            <person name="Morris P."/>
            <person name="Phuntmart V."/>
            <person name="Puiu D."/>
            <person name="Shetty J."/>
            <person name="Stajich J.E."/>
            <person name="Tripathy S."/>
            <person name="Wawra S."/>
            <person name="van West P."/>
            <person name="Whitty B.R."/>
            <person name="Coutinho P.M."/>
            <person name="Henrissat B."/>
            <person name="Martin F."/>
            <person name="Thomas P.D."/>
            <person name="Tyler B.M."/>
            <person name="De Vries R.P."/>
            <person name="Kamoun S."/>
            <person name="Yandell M."/>
            <person name="Tisserat N."/>
            <person name="Buell C.R."/>
        </authorList>
    </citation>
    <scope>NUCLEOTIDE SEQUENCE</scope>
    <source>
        <strain evidence="9">DAOM:BR144</strain>
    </source>
</reference>